<gene>
    <name evidence="1" type="ORF">SUH3_20410</name>
</gene>
<evidence type="ECO:0000313" key="1">
    <source>
        <dbReference type="EMBL" id="KEJ95874.1"/>
    </source>
</evidence>
<keyword evidence="2" id="KW-1185">Reference proteome</keyword>
<dbReference type="AlphaFoldDB" id="A0A073J1J1"/>
<reference evidence="1 2" key="1">
    <citation type="submission" date="2014-01" db="EMBL/GenBank/DDBJ databases">
        <title>Sulfitobacter sp. H3 (MCCC 1A00686) Genome Sequencing.</title>
        <authorList>
            <person name="Lai Q."/>
            <person name="Hong Z."/>
        </authorList>
    </citation>
    <scope>NUCLEOTIDE SEQUENCE [LARGE SCALE GENOMIC DNA]</scope>
    <source>
        <strain evidence="1 2">H3</strain>
    </source>
</reference>
<comment type="caution">
    <text evidence="1">The sequence shown here is derived from an EMBL/GenBank/DDBJ whole genome shotgun (WGS) entry which is preliminary data.</text>
</comment>
<organism evidence="1 2">
    <name type="scientific">Pseudosulfitobacter pseudonitzschiae</name>
    <dbReference type="NCBI Taxonomy" id="1402135"/>
    <lineage>
        <taxon>Bacteria</taxon>
        <taxon>Pseudomonadati</taxon>
        <taxon>Pseudomonadota</taxon>
        <taxon>Alphaproteobacteria</taxon>
        <taxon>Rhodobacterales</taxon>
        <taxon>Roseobacteraceae</taxon>
        <taxon>Pseudosulfitobacter</taxon>
    </lineage>
</organism>
<accession>A0A073J1J1</accession>
<evidence type="ECO:0008006" key="3">
    <source>
        <dbReference type="Google" id="ProtNLM"/>
    </source>
</evidence>
<name>A0A073J1J1_9RHOB</name>
<proteinExistence type="predicted"/>
<protein>
    <recommendedName>
        <fullName evidence="3">DUF4435 domain-containing protein</fullName>
    </recommendedName>
</protein>
<sequence length="191" mass="21722">MSDVVSSLSSGFMTLEDGLLVLGERYGPITIVSEGNNSIILSKWCELFFPKLKVLKGAESKSGFRQLCTLSHFLDGQNTRHKWLIVVDCDKFGELEKIKSGHAVESFAFDFHENRICKTGIENMFNEDLLKDYARLRTGEKGEALIFESPQKREFANFIKEKGKEEHFVNFLKLKEKVESMLTSVSSENPD</sequence>
<dbReference type="EMBL" id="JAMD01000005">
    <property type="protein sequence ID" value="KEJ95874.1"/>
    <property type="molecule type" value="Genomic_DNA"/>
</dbReference>
<evidence type="ECO:0000313" key="2">
    <source>
        <dbReference type="Proteomes" id="UP000027746"/>
    </source>
</evidence>
<dbReference type="Proteomes" id="UP000027746">
    <property type="component" value="Unassembled WGS sequence"/>
</dbReference>